<evidence type="ECO:0000313" key="6">
    <source>
        <dbReference type="Proteomes" id="UP000184536"/>
    </source>
</evidence>
<keyword evidence="1" id="KW-0472">Membrane</keyword>
<proteinExistence type="predicted"/>
<evidence type="ECO:0000259" key="3">
    <source>
        <dbReference type="PROSITE" id="PS51831"/>
    </source>
</evidence>
<dbReference type="InterPro" id="IPR037522">
    <property type="entry name" value="HD_GYP_dom"/>
</dbReference>
<evidence type="ECO:0000259" key="4">
    <source>
        <dbReference type="PROSITE" id="PS51832"/>
    </source>
</evidence>
<feature type="transmembrane region" description="Helical" evidence="1">
    <location>
        <begin position="7"/>
        <end position="30"/>
    </location>
</feature>
<dbReference type="GO" id="GO:0007165">
    <property type="term" value="P:signal transduction"/>
    <property type="evidence" value="ECO:0007669"/>
    <property type="project" value="InterPro"/>
</dbReference>
<dbReference type="Pfam" id="PF13487">
    <property type="entry name" value="HD_5"/>
    <property type="match status" value="1"/>
</dbReference>
<feature type="domain" description="HAMP" evidence="2">
    <location>
        <begin position="272"/>
        <end position="324"/>
    </location>
</feature>
<dbReference type="Gene3D" id="1.10.3210.10">
    <property type="entry name" value="Hypothetical protein af1432"/>
    <property type="match status" value="1"/>
</dbReference>
<dbReference type="SUPFAM" id="SSF109604">
    <property type="entry name" value="HD-domain/PDEase-like"/>
    <property type="match status" value="1"/>
</dbReference>
<dbReference type="Pfam" id="PF05228">
    <property type="entry name" value="CHASE4"/>
    <property type="match status" value="1"/>
</dbReference>
<feature type="domain" description="HD" evidence="3">
    <location>
        <begin position="348"/>
        <end position="468"/>
    </location>
</feature>
<dbReference type="InterPro" id="IPR007892">
    <property type="entry name" value="CHASE4"/>
</dbReference>
<name>A0A1M6D6Y2_9FIRM</name>
<dbReference type="STRING" id="1121919.SAMN02745975_00400"/>
<keyword evidence="1" id="KW-1133">Transmembrane helix</keyword>
<dbReference type="AlphaFoldDB" id="A0A1M6D6Y2"/>
<dbReference type="SMART" id="SM00471">
    <property type="entry name" value="HDc"/>
    <property type="match status" value="1"/>
</dbReference>
<dbReference type="InterPro" id="IPR003607">
    <property type="entry name" value="HD/PDEase_dom"/>
</dbReference>
<dbReference type="PROSITE" id="PS51832">
    <property type="entry name" value="HD_GYP"/>
    <property type="match status" value="1"/>
</dbReference>
<dbReference type="CDD" id="cd00077">
    <property type="entry name" value="HDc"/>
    <property type="match status" value="1"/>
</dbReference>
<reference evidence="6" key="1">
    <citation type="submission" date="2016-11" db="EMBL/GenBank/DDBJ databases">
        <authorList>
            <person name="Varghese N."/>
            <person name="Submissions S."/>
        </authorList>
    </citation>
    <scope>NUCLEOTIDE SEQUENCE [LARGE SCALE GENOMIC DNA]</scope>
    <source>
        <strain evidence="6">DSM 17957</strain>
    </source>
</reference>
<evidence type="ECO:0000313" key="5">
    <source>
        <dbReference type="EMBL" id="SHI68960.1"/>
    </source>
</evidence>
<dbReference type="NCBIfam" id="TIGR00277">
    <property type="entry name" value="HDIG"/>
    <property type="match status" value="1"/>
</dbReference>
<dbReference type="OrthoDB" id="9804747at2"/>
<dbReference type="InterPro" id="IPR006675">
    <property type="entry name" value="HDIG_dom"/>
</dbReference>
<dbReference type="InterPro" id="IPR003660">
    <property type="entry name" value="HAMP_dom"/>
</dbReference>
<dbReference type="GO" id="GO:0016020">
    <property type="term" value="C:membrane"/>
    <property type="evidence" value="ECO:0007669"/>
    <property type="project" value="InterPro"/>
</dbReference>
<accession>A0A1M6D6Y2</accession>
<feature type="domain" description="HD-GYP" evidence="4">
    <location>
        <begin position="326"/>
        <end position="519"/>
    </location>
</feature>
<dbReference type="Gene3D" id="6.10.340.10">
    <property type="match status" value="1"/>
</dbReference>
<dbReference type="SMART" id="SM00304">
    <property type="entry name" value="HAMP"/>
    <property type="match status" value="1"/>
</dbReference>
<feature type="transmembrane region" description="Helical" evidence="1">
    <location>
        <begin position="248"/>
        <end position="267"/>
    </location>
</feature>
<keyword evidence="6" id="KW-1185">Reference proteome</keyword>
<protein>
    <submittedName>
        <fullName evidence="5">HDIG domain-containing protein</fullName>
    </submittedName>
</protein>
<evidence type="ECO:0000259" key="2">
    <source>
        <dbReference type="PROSITE" id="PS50885"/>
    </source>
</evidence>
<dbReference type="RefSeq" id="WP_110939694.1">
    <property type="nucleotide sequence ID" value="NZ_FQZV01000005.1"/>
</dbReference>
<dbReference type="PANTHER" id="PTHR43155:SF2">
    <property type="entry name" value="CYCLIC DI-GMP PHOSPHODIESTERASE PA4108"/>
    <property type="match status" value="1"/>
</dbReference>
<dbReference type="Pfam" id="PF00672">
    <property type="entry name" value="HAMP"/>
    <property type="match status" value="1"/>
</dbReference>
<organism evidence="5 6">
    <name type="scientific">Geosporobacter subterraneus DSM 17957</name>
    <dbReference type="NCBI Taxonomy" id="1121919"/>
    <lineage>
        <taxon>Bacteria</taxon>
        <taxon>Bacillati</taxon>
        <taxon>Bacillota</taxon>
        <taxon>Clostridia</taxon>
        <taxon>Peptostreptococcales</taxon>
        <taxon>Thermotaleaceae</taxon>
        <taxon>Geosporobacter</taxon>
    </lineage>
</organism>
<keyword evidence="1" id="KW-0812">Transmembrane</keyword>
<dbReference type="PROSITE" id="PS51831">
    <property type="entry name" value="HD"/>
    <property type="match status" value="1"/>
</dbReference>
<dbReference type="PANTHER" id="PTHR43155">
    <property type="entry name" value="CYCLIC DI-GMP PHOSPHODIESTERASE PA4108-RELATED"/>
    <property type="match status" value="1"/>
</dbReference>
<evidence type="ECO:0000256" key="1">
    <source>
        <dbReference type="SAM" id="Phobius"/>
    </source>
</evidence>
<gene>
    <name evidence="5" type="ORF">SAMN02745975_00400</name>
</gene>
<dbReference type="PROSITE" id="PS50885">
    <property type="entry name" value="HAMP"/>
    <property type="match status" value="1"/>
</dbReference>
<dbReference type="EMBL" id="FQZV01000005">
    <property type="protein sequence ID" value="SHI68960.1"/>
    <property type="molecule type" value="Genomic_DNA"/>
</dbReference>
<dbReference type="InterPro" id="IPR006674">
    <property type="entry name" value="HD_domain"/>
</dbReference>
<dbReference type="CDD" id="cd06225">
    <property type="entry name" value="HAMP"/>
    <property type="match status" value="1"/>
</dbReference>
<sequence length="524" mass="58990">MKLTSKYLFGTILSIITAGIFSILLIMLPLSTFQHDSIDSLVNEKSQTIEVYLHRRLMELQEKTIEYAYWDDVLEAIERQDRTWLMENISQYLFESPFDIDAVYLNLDKSHLSQMYSDEISAQQLHEISASVAVPNSSATAFLRFLNGEIYMFSIAPITNNAGTKAPAGSLLLGRKLDEDFLSPLIEYIGNSSSIQLTFEQLENSHHHFLNENTIYFMHDFFDENGQYLASYKVTLDVSPINHLKSRLFLNISLLIFASVILCTIAIRSFSRGFSNRFNNVVEGIKLIAEGNYTQKLDVIGEDEIQSLSLSVNQLSHSILSKISQLQNSYLQTIEALVTTIEVKDPYTKGHSERVAKYSLMIANSLGLANAKEIETAALIHDIGKIGIPESILNKPGKLTEEEFSYIQQHPEIGFKILDMIEEFKDIKQMIRHHHEWFNGKGYPLKISGDSIPLGARVIAVADAFDAMTSRRPYKSPSSTAAALEEIQRMSGTQFDPLIVDAFIQVVSSSESFDLQEPLGEQAG</sequence>
<dbReference type="Proteomes" id="UP000184536">
    <property type="component" value="Unassembled WGS sequence"/>
</dbReference>